<feature type="transmembrane region" description="Helical" evidence="2">
    <location>
        <begin position="21"/>
        <end position="44"/>
    </location>
</feature>
<gene>
    <name evidence="3" type="ORF">H8689_00060</name>
</gene>
<dbReference type="Pfam" id="PF12732">
    <property type="entry name" value="YtxH"/>
    <property type="match status" value="1"/>
</dbReference>
<comment type="caution">
    <text evidence="3">The sequence shown here is derived from an EMBL/GenBank/DDBJ whole genome shotgun (WGS) entry which is preliminary data.</text>
</comment>
<dbReference type="InterPro" id="IPR052928">
    <property type="entry name" value="Desiccation-related_membrane"/>
</dbReference>
<sequence>MIGKYVEEKRKKMERERKIKTAKNVATGTIIGTTLGAIAGLLFAPKSGKEMREDITIKSKEVADNLKDTMGEKIEEAKDFKNKVTLDLKEKKEKIENKTELVSKELEEGISEIGEVIEDTVEDIKKDIE</sequence>
<accession>A0A926EWC8</accession>
<organism evidence="3 4">
    <name type="scientific">Wansuia hejianensis</name>
    <dbReference type="NCBI Taxonomy" id="2763667"/>
    <lineage>
        <taxon>Bacteria</taxon>
        <taxon>Bacillati</taxon>
        <taxon>Bacillota</taxon>
        <taxon>Clostridia</taxon>
        <taxon>Lachnospirales</taxon>
        <taxon>Lachnospiraceae</taxon>
        <taxon>Wansuia</taxon>
    </lineage>
</organism>
<evidence type="ECO:0000256" key="2">
    <source>
        <dbReference type="SAM" id="Phobius"/>
    </source>
</evidence>
<protein>
    <submittedName>
        <fullName evidence="3">YtxH domain-containing protein</fullName>
    </submittedName>
</protein>
<keyword evidence="4" id="KW-1185">Reference proteome</keyword>
<dbReference type="InterPro" id="IPR024623">
    <property type="entry name" value="YtxH"/>
</dbReference>
<dbReference type="EMBL" id="JACRTK010000001">
    <property type="protein sequence ID" value="MBC8589538.1"/>
    <property type="molecule type" value="Genomic_DNA"/>
</dbReference>
<proteinExistence type="predicted"/>
<feature type="coiled-coil region" evidence="1">
    <location>
        <begin position="63"/>
        <end position="108"/>
    </location>
</feature>
<dbReference type="AlphaFoldDB" id="A0A926EWC8"/>
<keyword evidence="1" id="KW-0175">Coiled coil</keyword>
<reference evidence="3 4" key="1">
    <citation type="submission" date="2020-08" db="EMBL/GenBank/DDBJ databases">
        <title>Genome public.</title>
        <authorList>
            <person name="Liu C."/>
            <person name="Sun Q."/>
        </authorList>
    </citation>
    <scope>NUCLEOTIDE SEQUENCE [LARGE SCALE GENOMIC DNA]</scope>
    <source>
        <strain evidence="3 4">NSJ-26</strain>
    </source>
</reference>
<dbReference type="RefSeq" id="WP_249322347.1">
    <property type="nucleotide sequence ID" value="NZ_JACRTK010000001.1"/>
</dbReference>
<evidence type="ECO:0000256" key="1">
    <source>
        <dbReference type="SAM" id="Coils"/>
    </source>
</evidence>
<evidence type="ECO:0000313" key="4">
    <source>
        <dbReference type="Proteomes" id="UP000601522"/>
    </source>
</evidence>
<dbReference type="PANTHER" id="PTHR35792:SF2">
    <property type="entry name" value="GENERAL STRESS PROTEIN"/>
    <property type="match status" value="1"/>
</dbReference>
<evidence type="ECO:0000313" key="3">
    <source>
        <dbReference type="EMBL" id="MBC8589538.1"/>
    </source>
</evidence>
<dbReference type="PANTHER" id="PTHR35792">
    <property type="entry name" value="GENERAL STRESS PROTEIN"/>
    <property type="match status" value="1"/>
</dbReference>
<keyword evidence="2" id="KW-0472">Membrane</keyword>
<dbReference type="Proteomes" id="UP000601522">
    <property type="component" value="Unassembled WGS sequence"/>
</dbReference>
<keyword evidence="2" id="KW-0812">Transmembrane</keyword>
<keyword evidence="2" id="KW-1133">Transmembrane helix</keyword>
<name>A0A926EWC8_9FIRM</name>